<feature type="transmembrane region" description="Helical" evidence="6">
    <location>
        <begin position="65"/>
        <end position="87"/>
    </location>
</feature>
<evidence type="ECO:0000313" key="8">
    <source>
        <dbReference type="EMBL" id="HIY78816.1"/>
    </source>
</evidence>
<dbReference type="Gene3D" id="1.20.1250.20">
    <property type="entry name" value="MFS general substrate transporter like domains"/>
    <property type="match status" value="2"/>
</dbReference>
<keyword evidence="3 6" id="KW-0812">Transmembrane</keyword>
<dbReference type="InterPro" id="IPR036259">
    <property type="entry name" value="MFS_trans_sf"/>
</dbReference>
<dbReference type="InterPro" id="IPR020846">
    <property type="entry name" value="MFS_dom"/>
</dbReference>
<feature type="transmembrane region" description="Helical" evidence="6">
    <location>
        <begin position="182"/>
        <end position="200"/>
    </location>
</feature>
<feature type="transmembrane region" description="Helical" evidence="6">
    <location>
        <begin position="99"/>
        <end position="124"/>
    </location>
</feature>
<reference evidence="8" key="2">
    <citation type="submission" date="2021-04" db="EMBL/GenBank/DDBJ databases">
        <authorList>
            <person name="Gilroy R."/>
        </authorList>
    </citation>
    <scope>NUCLEOTIDE SEQUENCE</scope>
    <source>
        <strain evidence="8">ChiHjej10B9-743</strain>
    </source>
</reference>
<dbReference type="EMBL" id="DXCP01000001">
    <property type="protein sequence ID" value="HIY78816.1"/>
    <property type="molecule type" value="Genomic_DNA"/>
</dbReference>
<feature type="transmembrane region" description="Helical" evidence="6">
    <location>
        <begin position="32"/>
        <end position="53"/>
    </location>
</feature>
<feature type="transmembrane region" description="Helical" evidence="6">
    <location>
        <begin position="309"/>
        <end position="330"/>
    </location>
</feature>
<dbReference type="PRINTS" id="PR01036">
    <property type="entry name" value="TCRTETB"/>
</dbReference>
<feature type="transmembrane region" description="Helical" evidence="6">
    <location>
        <begin position="212"/>
        <end position="232"/>
    </location>
</feature>
<evidence type="ECO:0000256" key="5">
    <source>
        <dbReference type="ARBA" id="ARBA00023136"/>
    </source>
</evidence>
<proteinExistence type="predicted"/>
<evidence type="ECO:0000313" key="9">
    <source>
        <dbReference type="Proteomes" id="UP000824133"/>
    </source>
</evidence>
<organism evidence="8 9">
    <name type="scientific">Candidatus Olsenella excrementavium</name>
    <dbReference type="NCBI Taxonomy" id="2838709"/>
    <lineage>
        <taxon>Bacteria</taxon>
        <taxon>Bacillati</taxon>
        <taxon>Actinomycetota</taxon>
        <taxon>Coriobacteriia</taxon>
        <taxon>Coriobacteriales</taxon>
        <taxon>Atopobiaceae</taxon>
        <taxon>Olsenella</taxon>
    </lineage>
</organism>
<evidence type="ECO:0000256" key="1">
    <source>
        <dbReference type="ARBA" id="ARBA00004651"/>
    </source>
</evidence>
<dbReference type="PROSITE" id="PS50850">
    <property type="entry name" value="MFS"/>
    <property type="match status" value="1"/>
</dbReference>
<protein>
    <submittedName>
        <fullName evidence="8">MFS transporter</fullName>
    </submittedName>
</protein>
<accession>A0A9D1Z8E7</accession>
<evidence type="ECO:0000256" key="4">
    <source>
        <dbReference type="ARBA" id="ARBA00022989"/>
    </source>
</evidence>
<dbReference type="SUPFAM" id="SSF103473">
    <property type="entry name" value="MFS general substrate transporter"/>
    <property type="match status" value="1"/>
</dbReference>
<gene>
    <name evidence="8" type="ORF">IAA42_00010</name>
</gene>
<evidence type="ECO:0000256" key="3">
    <source>
        <dbReference type="ARBA" id="ARBA00022692"/>
    </source>
</evidence>
<dbReference type="GO" id="GO:0005886">
    <property type="term" value="C:plasma membrane"/>
    <property type="evidence" value="ECO:0007669"/>
    <property type="project" value="UniProtKB-SubCell"/>
</dbReference>
<name>A0A9D1Z8E7_9ACTN</name>
<comment type="subcellular location">
    <subcellularLocation>
        <location evidence="1">Cell membrane</location>
        <topology evidence="1">Multi-pass membrane protein</topology>
    </subcellularLocation>
</comment>
<dbReference type="GO" id="GO:0022857">
    <property type="term" value="F:transmembrane transporter activity"/>
    <property type="evidence" value="ECO:0007669"/>
    <property type="project" value="InterPro"/>
</dbReference>
<dbReference type="AlphaFoldDB" id="A0A9D1Z8E7"/>
<dbReference type="PANTHER" id="PTHR42718">
    <property type="entry name" value="MAJOR FACILITATOR SUPERFAMILY MULTIDRUG TRANSPORTER MFSC"/>
    <property type="match status" value="1"/>
</dbReference>
<dbReference type="Proteomes" id="UP000824133">
    <property type="component" value="Unassembled WGS sequence"/>
</dbReference>
<keyword evidence="4 6" id="KW-1133">Transmembrane helix</keyword>
<feature type="transmembrane region" description="Helical" evidence="6">
    <location>
        <begin position="267"/>
        <end position="289"/>
    </location>
</feature>
<evidence type="ECO:0000256" key="6">
    <source>
        <dbReference type="SAM" id="Phobius"/>
    </source>
</evidence>
<feature type="transmembrane region" description="Helical" evidence="6">
    <location>
        <begin position="337"/>
        <end position="355"/>
    </location>
</feature>
<comment type="caution">
    <text evidence="8">The sequence shown here is derived from an EMBL/GenBank/DDBJ whole genome shotgun (WGS) entry which is preliminary data.</text>
</comment>
<feature type="domain" description="Major facilitator superfamily (MFS) profile" evidence="7">
    <location>
        <begin position="26"/>
        <end position="468"/>
    </location>
</feature>
<feature type="transmembrane region" description="Helical" evidence="6">
    <location>
        <begin position="443"/>
        <end position="463"/>
    </location>
</feature>
<feature type="transmembrane region" description="Helical" evidence="6">
    <location>
        <begin position="154"/>
        <end position="176"/>
    </location>
</feature>
<evidence type="ECO:0000256" key="2">
    <source>
        <dbReference type="ARBA" id="ARBA00022448"/>
    </source>
</evidence>
<dbReference type="InterPro" id="IPR011701">
    <property type="entry name" value="MFS"/>
</dbReference>
<dbReference type="PANTHER" id="PTHR42718:SF9">
    <property type="entry name" value="MAJOR FACILITATOR SUPERFAMILY MULTIDRUG TRANSPORTER MFSC"/>
    <property type="match status" value="1"/>
</dbReference>
<feature type="transmembrane region" description="Helical" evidence="6">
    <location>
        <begin position="361"/>
        <end position="380"/>
    </location>
</feature>
<feature type="transmembrane region" description="Helical" evidence="6">
    <location>
        <begin position="238"/>
        <end position="255"/>
    </location>
</feature>
<feature type="transmembrane region" description="Helical" evidence="6">
    <location>
        <begin position="401"/>
        <end position="423"/>
    </location>
</feature>
<reference evidence="8" key="1">
    <citation type="journal article" date="2021" name="PeerJ">
        <title>Extensive microbial diversity within the chicken gut microbiome revealed by metagenomics and culture.</title>
        <authorList>
            <person name="Gilroy R."/>
            <person name="Ravi A."/>
            <person name="Getino M."/>
            <person name="Pursley I."/>
            <person name="Horton D.L."/>
            <person name="Alikhan N.F."/>
            <person name="Baker D."/>
            <person name="Gharbi K."/>
            <person name="Hall N."/>
            <person name="Watson M."/>
            <person name="Adriaenssens E.M."/>
            <person name="Foster-Nyarko E."/>
            <person name="Jarju S."/>
            <person name="Secka A."/>
            <person name="Antonio M."/>
            <person name="Oren A."/>
            <person name="Chaudhuri R.R."/>
            <person name="La Ragione R."/>
            <person name="Hildebrand F."/>
            <person name="Pallen M.J."/>
        </authorList>
    </citation>
    <scope>NUCLEOTIDE SEQUENCE</scope>
    <source>
        <strain evidence="8">ChiHjej10B9-743</strain>
    </source>
</reference>
<sequence length="479" mass="51423">MAEELEKQNGIPVPEEGSEEWLKLNKMARVSVPLVLVIFTLGVFMQQAFNMIYVNIGDQLGQPGLAPLITSIPGIVLGIVCVIYGSLGDFLSLKKMITVGTIVFILGSVLGIFGNLSIWFVIIARTVQSAGWQVTGSIFLVLVSKYISKKDRVVWYGLFVAVFRIAAALGVFLAGYVTLIDWRILFAVGLVALPLLPFLSKNLPDEHAVGATIDWIGFTLIGAFACSVTMYFTDMSTFWLVAIFVTLIAFIAYVWKAKNPFITPKMLTNPAFVMTMIVIFVGYFFSYTISSGCNNIGMNVYGLDSAQVSNLLVWSSIVAAIVGLGAGPIIKRMGRKASVILALACMGGGLIFTAAAIPMGAFWSICIAPCVYYFGTSFFYQPIVDTATLTVEAEESGRALGFNDLIQALTGSIGVALFGQLMANGAMPDGSLFGTTAGAASTYANVFFIGGLVVLGGLLIFILSMKMIYSRSRAAEDEA</sequence>
<dbReference type="Pfam" id="PF07690">
    <property type="entry name" value="MFS_1"/>
    <property type="match status" value="1"/>
</dbReference>
<feature type="transmembrane region" description="Helical" evidence="6">
    <location>
        <begin position="130"/>
        <end position="147"/>
    </location>
</feature>
<keyword evidence="2" id="KW-0813">Transport</keyword>
<keyword evidence="5 6" id="KW-0472">Membrane</keyword>
<evidence type="ECO:0000259" key="7">
    <source>
        <dbReference type="PROSITE" id="PS50850"/>
    </source>
</evidence>